<dbReference type="Proteomes" id="UP001268542">
    <property type="component" value="Unassembled WGS sequence"/>
</dbReference>
<name>A0ABU3PQJ2_9ACTN</name>
<organism evidence="4 5">
    <name type="scientific">Nocardioides imazamoxiresistens</name>
    <dbReference type="NCBI Taxonomy" id="3231893"/>
    <lineage>
        <taxon>Bacteria</taxon>
        <taxon>Bacillati</taxon>
        <taxon>Actinomycetota</taxon>
        <taxon>Actinomycetes</taxon>
        <taxon>Propionibacteriales</taxon>
        <taxon>Nocardioidaceae</taxon>
        <taxon>Nocardioides</taxon>
    </lineage>
</organism>
<dbReference type="PANTHER" id="PTHR34473">
    <property type="entry name" value="UPF0699 TRANSMEMBRANE PROTEIN YDBS"/>
    <property type="match status" value="1"/>
</dbReference>
<dbReference type="Pfam" id="PF03703">
    <property type="entry name" value="bPH_2"/>
    <property type="match status" value="2"/>
</dbReference>
<comment type="caution">
    <text evidence="4">The sequence shown here is derived from an EMBL/GenBank/DDBJ whole genome shotgun (WGS) entry which is preliminary data.</text>
</comment>
<accession>A0ABU3PQJ2</accession>
<evidence type="ECO:0000313" key="5">
    <source>
        <dbReference type="Proteomes" id="UP001268542"/>
    </source>
</evidence>
<dbReference type="EMBL" id="JAVYII010000001">
    <property type="protein sequence ID" value="MDT9591484.1"/>
    <property type="molecule type" value="Genomic_DNA"/>
</dbReference>
<feature type="transmembrane region" description="Helical" evidence="2">
    <location>
        <begin position="470"/>
        <end position="488"/>
    </location>
</feature>
<feature type="region of interest" description="Disordered" evidence="1">
    <location>
        <begin position="1"/>
        <end position="64"/>
    </location>
</feature>
<feature type="domain" description="YdbS-like PH" evidence="3">
    <location>
        <begin position="123"/>
        <end position="200"/>
    </location>
</feature>
<feature type="transmembrane region" description="Helical" evidence="2">
    <location>
        <begin position="103"/>
        <end position="124"/>
    </location>
</feature>
<evidence type="ECO:0000256" key="1">
    <source>
        <dbReference type="SAM" id="MobiDB-lite"/>
    </source>
</evidence>
<feature type="region of interest" description="Disordered" evidence="1">
    <location>
        <begin position="206"/>
        <end position="243"/>
    </location>
</feature>
<reference evidence="4 5" key="1">
    <citation type="submission" date="2023-08" db="EMBL/GenBank/DDBJ databases">
        <title>Nocardioides seae sp. nov., a bacterium isolated from a soil.</title>
        <authorList>
            <person name="Wang X."/>
        </authorList>
    </citation>
    <scope>NUCLEOTIDE SEQUENCE [LARGE SCALE GENOMIC DNA]</scope>
    <source>
        <strain evidence="4 5">YZH12</strain>
    </source>
</reference>
<dbReference type="InterPro" id="IPR005182">
    <property type="entry name" value="YdbS-like_PH"/>
</dbReference>
<keyword evidence="2" id="KW-1133">Transmembrane helix</keyword>
<feature type="domain" description="YdbS-like PH" evidence="3">
    <location>
        <begin position="506"/>
        <end position="566"/>
    </location>
</feature>
<feature type="transmembrane region" description="Helical" evidence="2">
    <location>
        <begin position="73"/>
        <end position="97"/>
    </location>
</feature>
<evidence type="ECO:0000313" key="4">
    <source>
        <dbReference type="EMBL" id="MDT9591484.1"/>
    </source>
</evidence>
<feature type="compositionally biased region" description="Pro residues" evidence="1">
    <location>
        <begin position="231"/>
        <end position="243"/>
    </location>
</feature>
<dbReference type="PANTHER" id="PTHR34473:SF2">
    <property type="entry name" value="UPF0699 TRANSMEMBRANE PROTEIN YDBT"/>
    <property type="match status" value="1"/>
</dbReference>
<keyword evidence="5" id="KW-1185">Reference proteome</keyword>
<feature type="transmembrane region" description="Helical" evidence="2">
    <location>
        <begin position="260"/>
        <end position="279"/>
    </location>
</feature>
<keyword evidence="2" id="KW-0812">Transmembrane</keyword>
<sequence>MSDGFPTQPPSGPPQGPPQGPPPGPPFAGPPPQAHPQQPFPQQPFPQQQPFPVPPPGSAPADDEGWRRQDARLLILGPVRALGQFAVPLLLSLIGVGTQVGPWTLLILPVALVGAFTLGALPWWTTTYRETRTHLELRSGIVNRNRQTASRDRVRSVDITTPLLHRILGVTKVEIGTGVDDSRIVLDVVTTAEAARLQAELLGPRRATSSAYPPAPGDPGAASGRAYPGGPGTPPPAPEPQPEPRLLASLSWSWLRFAPLNLAQLAIVAGALGAASQFLDDLPIWDLDQVSDAATWVAQQVLVVVLVVATVGLLLAWLVISLVGYVLTWFGFKLTREPGQHPGETSLKLTAGLLTTRSISVEERRVRGVEVVQPTLMRLAGGAQLSTLATGVEEGTTKVLPHCPVPVVLAVGNDVLGTPRDRGPLLVGLRGHGPRARRRAHVRWQWFTILAGLAATGATIGFSGPWWPPVFTVVLLAAWGVGGAELSYRNLGHALTRADDGEPWHLVAGSGGYSRVRTVLEVDGIIGWVLDQTWFQRRAGLVDLRATTAAGSEAVRVRDVPMVDAVAFAHAATPALVGTFAASA</sequence>
<evidence type="ECO:0000256" key="2">
    <source>
        <dbReference type="SAM" id="Phobius"/>
    </source>
</evidence>
<gene>
    <name evidence="4" type="ORF">RDV89_00295</name>
</gene>
<feature type="transmembrane region" description="Helical" evidence="2">
    <location>
        <begin position="444"/>
        <end position="464"/>
    </location>
</feature>
<proteinExistence type="predicted"/>
<feature type="compositionally biased region" description="Pro residues" evidence="1">
    <location>
        <begin position="7"/>
        <end position="58"/>
    </location>
</feature>
<keyword evidence="2" id="KW-0472">Membrane</keyword>
<dbReference type="RefSeq" id="WP_315730448.1">
    <property type="nucleotide sequence ID" value="NZ_JAVYII010000001.1"/>
</dbReference>
<protein>
    <submittedName>
        <fullName evidence="4">PH domain-containing protein</fullName>
    </submittedName>
</protein>
<feature type="transmembrane region" description="Helical" evidence="2">
    <location>
        <begin position="299"/>
        <end position="327"/>
    </location>
</feature>
<evidence type="ECO:0000259" key="3">
    <source>
        <dbReference type="Pfam" id="PF03703"/>
    </source>
</evidence>